<sequence length="664" mass="76008">MILGRQSWMGERGNNKEALALCVEQLERERDELRKDIEQLCMQQSGPGYLGVVGRIYLQRTAGLEQEIENLKKKLAGCNRDYLNLQEELSEVYRIKSQLADLHSAEVEKNKEAEKQVKFFQGCVAAAFAERDHSLMEAESAIEREEAMSNRLNDLQKRFDQLTEEYLQEKRINAELQKELIEAREEVAHSEQVIDKFYQIKQRALGCMEAENSEDMASCLLQDPEETWSFGNHRETSAYIASLEEELKTLRDSLANFKKEQQERCKSEETLRRSMSLLEEKRALLEERTRKGLSMLHHFHVQSRGEIISLLEQEKIHLKTLVEDFFKRTTKLCMINGAGELQRNDGQTDDIECRDVHITSYVDPSNVMEESDSSASPRFYVEGKDDISSALAQALQEKVATLLLLSQEEERHLLEKNVNAALEKKLGELQKMLYQVTNEKVEALMELAQLRQEHQMLQATIGHGTKQYHPFGWPGVKNIIAHERDGRLKSLLKRTYLKRWMGEVDIHGNQANVFKNDDGSTRTPKNAVDIARLKIENATLQEGMASLEHLTSSIHRLRLALVQAKDIARTTTHAKSTVETLDGIVVEANHLKTALGSSLPLSWSSETDPLPFEDQPELSRDLKTEKLDSITAVGLELVELLLMATQLQKDEIVRRLPEQEADFR</sequence>
<keyword evidence="3" id="KW-1185">Reference proteome</keyword>
<feature type="coiled-coil region" evidence="1">
    <location>
        <begin position="404"/>
        <end position="460"/>
    </location>
</feature>
<dbReference type="PANTHER" id="PTHR35712">
    <property type="entry name" value="MYOSIN HEAVY CHAIN-LIKE PROTEIN"/>
    <property type="match status" value="1"/>
</dbReference>
<evidence type="ECO:0000256" key="1">
    <source>
        <dbReference type="SAM" id="Coils"/>
    </source>
</evidence>
<dbReference type="OMA" id="QNNLRMG"/>
<feature type="coiled-coil region" evidence="1">
    <location>
        <begin position="16"/>
        <end position="88"/>
    </location>
</feature>
<feature type="coiled-coil region" evidence="1">
    <location>
        <begin position="135"/>
        <end position="193"/>
    </location>
</feature>
<feature type="coiled-coil region" evidence="1">
    <location>
        <begin position="240"/>
        <end position="288"/>
    </location>
</feature>
<dbReference type="eggNOG" id="ENOG502QPT9">
    <property type="taxonomic scope" value="Eukaryota"/>
</dbReference>
<keyword evidence="1" id="KW-0175">Coiled coil</keyword>
<dbReference type="EMBL" id="KI392088">
    <property type="protein sequence ID" value="ERN18628.1"/>
    <property type="molecule type" value="Genomic_DNA"/>
</dbReference>
<dbReference type="AlphaFoldDB" id="U5DDZ9"/>
<dbReference type="Proteomes" id="UP000017836">
    <property type="component" value="Unassembled WGS sequence"/>
</dbReference>
<reference evidence="3" key="1">
    <citation type="journal article" date="2013" name="Science">
        <title>The Amborella genome and the evolution of flowering plants.</title>
        <authorList>
            <consortium name="Amborella Genome Project"/>
        </authorList>
    </citation>
    <scope>NUCLEOTIDE SEQUENCE [LARGE SCALE GENOMIC DNA]</scope>
</reference>
<gene>
    <name evidence="2" type="ORF">AMTR_s00065p00166970</name>
</gene>
<dbReference type="HOGENOM" id="CLU_012827_0_0_1"/>
<proteinExistence type="predicted"/>
<name>U5DDZ9_AMBTC</name>
<evidence type="ECO:0000313" key="2">
    <source>
        <dbReference type="EMBL" id="ERN18628.1"/>
    </source>
</evidence>
<accession>U5DDZ9</accession>
<organism evidence="2 3">
    <name type="scientific">Amborella trichopoda</name>
    <dbReference type="NCBI Taxonomy" id="13333"/>
    <lineage>
        <taxon>Eukaryota</taxon>
        <taxon>Viridiplantae</taxon>
        <taxon>Streptophyta</taxon>
        <taxon>Embryophyta</taxon>
        <taxon>Tracheophyta</taxon>
        <taxon>Spermatophyta</taxon>
        <taxon>Magnoliopsida</taxon>
        <taxon>Amborellales</taxon>
        <taxon>Amborellaceae</taxon>
        <taxon>Amborella</taxon>
    </lineage>
</organism>
<dbReference type="Gramene" id="ERN18628">
    <property type="protein sequence ID" value="ERN18628"/>
    <property type="gene ID" value="AMTR_s00065p00166970"/>
</dbReference>
<dbReference type="STRING" id="13333.U5DDZ9"/>
<dbReference type="GO" id="GO:0009793">
    <property type="term" value="P:embryo development ending in seed dormancy"/>
    <property type="evidence" value="ECO:0007669"/>
    <property type="project" value="EnsemblPlants"/>
</dbReference>
<evidence type="ECO:0000313" key="3">
    <source>
        <dbReference type="Proteomes" id="UP000017836"/>
    </source>
</evidence>
<dbReference type="PANTHER" id="PTHR35712:SF1">
    <property type="entry name" value="MYOSIN HEAVY CHAIN-LIKE PROTEIN"/>
    <property type="match status" value="1"/>
</dbReference>
<protein>
    <submittedName>
        <fullName evidence="2">Uncharacterized protein</fullName>
    </submittedName>
</protein>